<reference evidence="1 3" key="1">
    <citation type="submission" date="2024-07" db="EMBL/GenBank/DDBJ databases">
        <authorList>
            <person name="Akdeniz Z."/>
        </authorList>
    </citation>
    <scope>NUCLEOTIDE SEQUENCE [LARGE SCALE GENOMIC DNA]</scope>
</reference>
<accession>A0ABP1GX17</accession>
<proteinExistence type="predicted"/>
<sequence>MPYTTFRLLQISQETISFSTVLITTLLYPKRNAESTQTQNLAIVNQMLTETIDEMYPLFSLIAKSFPDNLQLSITKDIAGELIQLTKPDEFVLLILYQTNDQRMITSNFGSIIIPDIYYPEAININVLLHTYKSQIVQTKEPTNNYTLIEIFNIESNTFYSLTLKPNKAKEQSYKLLIETPIFDYQVEEVNINR</sequence>
<comment type="caution">
    <text evidence="1">The sequence shown here is derived from an EMBL/GenBank/DDBJ whole genome shotgun (WGS) entry which is preliminary data.</text>
</comment>
<organism evidence="1 3">
    <name type="scientific">Hexamita inflata</name>
    <dbReference type="NCBI Taxonomy" id="28002"/>
    <lineage>
        <taxon>Eukaryota</taxon>
        <taxon>Metamonada</taxon>
        <taxon>Diplomonadida</taxon>
        <taxon>Hexamitidae</taxon>
        <taxon>Hexamitinae</taxon>
        <taxon>Hexamita</taxon>
    </lineage>
</organism>
<dbReference type="EMBL" id="CAXDID020000013">
    <property type="protein sequence ID" value="CAL5981241.1"/>
    <property type="molecule type" value="Genomic_DNA"/>
</dbReference>
<keyword evidence="3" id="KW-1185">Reference proteome</keyword>
<evidence type="ECO:0000313" key="2">
    <source>
        <dbReference type="EMBL" id="CAL5981251.1"/>
    </source>
</evidence>
<protein>
    <submittedName>
        <fullName evidence="1">Hypothetical_protein</fullName>
    </submittedName>
</protein>
<dbReference type="EMBL" id="CAXDID020000013">
    <property type="protein sequence ID" value="CAL5981251.1"/>
    <property type="molecule type" value="Genomic_DNA"/>
</dbReference>
<name>A0ABP1GX17_9EUKA</name>
<dbReference type="Proteomes" id="UP001642409">
    <property type="component" value="Unassembled WGS sequence"/>
</dbReference>
<evidence type="ECO:0000313" key="1">
    <source>
        <dbReference type="EMBL" id="CAL5981241.1"/>
    </source>
</evidence>
<evidence type="ECO:0000313" key="3">
    <source>
        <dbReference type="Proteomes" id="UP001642409"/>
    </source>
</evidence>
<gene>
    <name evidence="1" type="ORF">HINF_LOCUS6557</name>
    <name evidence="2" type="ORF">HINF_LOCUS6562</name>
</gene>